<comment type="caution">
    <text evidence="1">The sequence shown here is derived from an EMBL/GenBank/DDBJ whole genome shotgun (WGS) entry which is preliminary data.</text>
</comment>
<dbReference type="Proteomes" id="UP000051581">
    <property type="component" value="Unassembled WGS sequence"/>
</dbReference>
<organism evidence="1 2">
    <name type="scientific">Lentilactobacillus sunkii DSM 19904</name>
    <dbReference type="NCBI Taxonomy" id="1423808"/>
    <lineage>
        <taxon>Bacteria</taxon>
        <taxon>Bacillati</taxon>
        <taxon>Bacillota</taxon>
        <taxon>Bacilli</taxon>
        <taxon>Lactobacillales</taxon>
        <taxon>Lactobacillaceae</taxon>
        <taxon>Lentilactobacillus</taxon>
    </lineage>
</organism>
<sequence length="87" mass="10373">MKNDVRTHIDPEKFAYQALSTIHFHETDDYERQNKERLAVFLMLKYLADDFNDLENKAFDISNNNDDQLSKLGFDDLLSRINQLNKY</sequence>
<reference evidence="1 2" key="1">
    <citation type="journal article" date="2015" name="Genome Announc.">
        <title>Expanding the biotechnology potential of lactobacilli through comparative genomics of 213 strains and associated genera.</title>
        <authorList>
            <person name="Sun Z."/>
            <person name="Harris H.M."/>
            <person name="McCann A."/>
            <person name="Guo C."/>
            <person name="Argimon S."/>
            <person name="Zhang W."/>
            <person name="Yang X."/>
            <person name="Jeffery I.B."/>
            <person name="Cooney J.C."/>
            <person name="Kagawa T.F."/>
            <person name="Liu W."/>
            <person name="Song Y."/>
            <person name="Salvetti E."/>
            <person name="Wrobel A."/>
            <person name="Rasinkangas P."/>
            <person name="Parkhill J."/>
            <person name="Rea M.C."/>
            <person name="O'Sullivan O."/>
            <person name="Ritari J."/>
            <person name="Douillard F.P."/>
            <person name="Paul Ross R."/>
            <person name="Yang R."/>
            <person name="Briner A.E."/>
            <person name="Felis G.E."/>
            <person name="de Vos W.M."/>
            <person name="Barrangou R."/>
            <person name="Klaenhammer T.R."/>
            <person name="Caufield P.W."/>
            <person name="Cui Y."/>
            <person name="Zhang H."/>
            <person name="O'Toole P.W."/>
        </authorList>
    </citation>
    <scope>NUCLEOTIDE SEQUENCE [LARGE SCALE GENOMIC DNA]</scope>
    <source>
        <strain evidence="1 2">DSM 19904</strain>
    </source>
</reference>
<name>A0A0R1L8B7_9LACO</name>
<dbReference type="PATRIC" id="fig|1423808.3.peg.2417"/>
<dbReference type="AlphaFoldDB" id="A0A0R1L8B7"/>
<proteinExistence type="predicted"/>
<dbReference type="OrthoDB" id="2412875at2"/>
<accession>A0A0R1L8B7</accession>
<keyword evidence="2" id="KW-1185">Reference proteome</keyword>
<dbReference type="EMBL" id="AZEA01000007">
    <property type="protein sequence ID" value="KRK88682.1"/>
    <property type="molecule type" value="Genomic_DNA"/>
</dbReference>
<evidence type="ECO:0000313" key="2">
    <source>
        <dbReference type="Proteomes" id="UP000051581"/>
    </source>
</evidence>
<protein>
    <submittedName>
        <fullName evidence="1">Uncharacterized protein</fullName>
    </submittedName>
</protein>
<gene>
    <name evidence="1" type="ORF">FD17_GL002374</name>
</gene>
<evidence type="ECO:0000313" key="1">
    <source>
        <dbReference type="EMBL" id="KRK88682.1"/>
    </source>
</evidence>
<dbReference type="RefSeq" id="WP_057824689.1">
    <property type="nucleotide sequence ID" value="NZ_AZEA01000007.1"/>
</dbReference>